<dbReference type="Pfam" id="PF05285">
    <property type="entry name" value="SDA1_dom"/>
    <property type="match status" value="1"/>
</dbReference>
<feature type="region of interest" description="Disordered" evidence="7">
    <location>
        <begin position="302"/>
        <end position="331"/>
    </location>
</feature>
<reference evidence="11 12" key="1">
    <citation type="submission" date="2024-03" db="EMBL/GenBank/DDBJ databases">
        <title>Genome-scale model development and genomic sequencing of the oleaginous clade Lipomyces.</title>
        <authorList>
            <consortium name="Lawrence Berkeley National Laboratory"/>
            <person name="Czajka J.J."/>
            <person name="Han Y."/>
            <person name="Kim J."/>
            <person name="Mondo S.J."/>
            <person name="Hofstad B.A."/>
            <person name="Robles A."/>
            <person name="Haridas S."/>
            <person name="Riley R."/>
            <person name="LaButti K."/>
            <person name="Pangilinan J."/>
            <person name="Andreopoulos W."/>
            <person name="Lipzen A."/>
            <person name="Yan J."/>
            <person name="Wang M."/>
            <person name="Ng V."/>
            <person name="Grigoriev I.V."/>
            <person name="Spatafora J.W."/>
            <person name="Magnuson J.K."/>
            <person name="Baker S.E."/>
            <person name="Pomraning K.R."/>
        </authorList>
    </citation>
    <scope>NUCLEOTIDE SEQUENCE [LARGE SCALE GENOMIC DNA]</scope>
    <source>
        <strain evidence="11 12">Phaff 52-87</strain>
    </source>
</reference>
<feature type="compositionally biased region" description="Polar residues" evidence="7">
    <location>
        <begin position="719"/>
        <end position="741"/>
    </location>
</feature>
<dbReference type="InterPro" id="IPR012977">
    <property type="entry name" value="SDA1_N"/>
</dbReference>
<feature type="domain" description="SDA1 middle" evidence="8">
    <location>
        <begin position="624"/>
        <end position="756"/>
    </location>
</feature>
<evidence type="ECO:0000256" key="1">
    <source>
        <dbReference type="ARBA" id="ARBA00005783"/>
    </source>
</evidence>
<comment type="subcellular location">
    <subcellularLocation>
        <location evidence="6">Nucleus</location>
        <location evidence="6">Nucleolus</location>
    </subcellularLocation>
</comment>
<keyword evidence="5 6" id="KW-0539">Nucleus</keyword>
<dbReference type="InterPro" id="IPR048292">
    <property type="entry name" value="SDA1_C"/>
</dbReference>
<dbReference type="EMBL" id="JBBJBU010000014">
    <property type="protein sequence ID" value="KAK7202966.1"/>
    <property type="molecule type" value="Genomic_DNA"/>
</dbReference>
<evidence type="ECO:0000256" key="3">
    <source>
        <dbReference type="ARBA" id="ARBA00022517"/>
    </source>
</evidence>
<evidence type="ECO:0000313" key="11">
    <source>
        <dbReference type="EMBL" id="KAK7202966.1"/>
    </source>
</evidence>
<evidence type="ECO:0000256" key="7">
    <source>
        <dbReference type="SAM" id="MobiDB-lite"/>
    </source>
</evidence>
<feature type="domain" description="SDA1 N-terminal" evidence="9">
    <location>
        <begin position="128"/>
        <end position="515"/>
    </location>
</feature>
<feature type="region of interest" description="Disordered" evidence="7">
    <location>
        <begin position="591"/>
        <end position="686"/>
    </location>
</feature>
<dbReference type="InterPro" id="IPR007949">
    <property type="entry name" value="SDA1_MD"/>
</dbReference>
<evidence type="ECO:0000256" key="5">
    <source>
        <dbReference type="ARBA" id="ARBA00023242"/>
    </source>
</evidence>
<evidence type="ECO:0000256" key="2">
    <source>
        <dbReference type="ARBA" id="ARBA00022448"/>
    </source>
</evidence>
<dbReference type="RefSeq" id="XP_064765999.1">
    <property type="nucleotide sequence ID" value="XM_064913600.1"/>
</dbReference>
<protein>
    <recommendedName>
        <fullName evidence="6">Protein SDA1</fullName>
    </recommendedName>
</protein>
<sequence length="826" mass="93298">MRHLLPATSQPLPNSQPHLLPKQKNIFEKSWKPTTSASEIRQLLYFLSDVGRSILKYFTMVKRGRGTVGESQIIDLQVLQDRIRRQPESHKDEFLGQYQHYQSLKEILNLNPSGFGETEQFMKQINLIAHVCVVYPSETKDFADDLGEMLVNHHTAIAVELREKMVQSLVQLTNRQVITEERLIQILFPLLPTTNSKVFRKDIYTTLVRLLKNANKNTRAPKLNKSVQTLLFTLLESSDGPAAAPDGLWAAKLTRELWRRSIWDDARSVEIMKIAALHGNTKVSIAGVNFFLGEDRDREKALRKKRGLDSDDSSDGMSSDDEDGAVPNVGEIKHKVGVNKKTGKRARKLENAVKVLKKKEETKGLEAHLNFSAIHLLHDPQGFAERLFSQTLSRSSGNKYTLEQRIQILNLVSRLIGVHKLSVLGVYSYLLKYLTPKQRDVTQFMACAAQASHDLVPPDALSPVIRKIADEFVSDGVAPEVAAAGINTIREILTRNPLAIDQDLLQDLTQYHKSKAKSVMMAARSLIRLYRDVAPEMLARKDLDKISAMEMSANARAGIENKKLQYGVENVVEGIPGLELLEQWRKEQGLDVAEPGEDGKIVSKDDGDDAAWNVKDADDEEEGWINVESDKEYEVSDAEGDDDKDSDDEAQDDDDDDVDSDVEENAQVKERATEEPEAKRAKLDPMQSLMATRILTPADFQKLEELRQKAGIDKILHGSKSSTMTRHQDTVDANSLIGTRSTRADKDERMDTVMEGRKDREFGSKKGKKLDSKPHSTTNKEKARKKNFIMMIHTRDIQGKNRKSLRDKQKSLKANIEKQKKYNVKH</sequence>
<evidence type="ECO:0000256" key="4">
    <source>
        <dbReference type="ARBA" id="ARBA00022927"/>
    </source>
</evidence>
<feature type="compositionally biased region" description="Acidic residues" evidence="7">
    <location>
        <begin position="635"/>
        <end position="664"/>
    </location>
</feature>
<evidence type="ECO:0000259" key="8">
    <source>
        <dbReference type="Pfam" id="PF05285"/>
    </source>
</evidence>
<dbReference type="InterPro" id="IPR016024">
    <property type="entry name" value="ARM-type_fold"/>
</dbReference>
<feature type="domain" description="SDA1 C-terminal" evidence="10">
    <location>
        <begin position="775"/>
        <end position="821"/>
    </location>
</feature>
<dbReference type="PANTHER" id="PTHR12730:SF0">
    <property type="entry name" value="PROTEIN SDA1 HOMOLOG"/>
    <property type="match status" value="1"/>
</dbReference>
<keyword evidence="3 6" id="KW-0690">Ribosome biogenesis</keyword>
<keyword evidence="4 6" id="KW-0653">Protein transport</keyword>
<name>A0ABR1EZF5_9ASCO</name>
<keyword evidence="12" id="KW-1185">Reference proteome</keyword>
<dbReference type="Pfam" id="PF21638">
    <property type="entry name" value="SDA1_C"/>
    <property type="match status" value="1"/>
</dbReference>
<feature type="compositionally biased region" description="Acidic residues" evidence="7">
    <location>
        <begin position="310"/>
        <end position="324"/>
    </location>
</feature>
<feature type="compositionally biased region" description="Basic and acidic residues" evidence="7">
    <location>
        <begin position="742"/>
        <end position="781"/>
    </location>
</feature>
<evidence type="ECO:0000259" key="10">
    <source>
        <dbReference type="Pfam" id="PF21638"/>
    </source>
</evidence>
<dbReference type="SUPFAM" id="SSF48371">
    <property type="entry name" value="ARM repeat"/>
    <property type="match status" value="1"/>
</dbReference>
<feature type="compositionally biased region" description="Basic and acidic residues" evidence="7">
    <location>
        <begin position="666"/>
        <end position="683"/>
    </location>
</feature>
<comment type="function">
    <text evidence="6">Required for 60S pre-ribosomal subunits export to the cytoplasm.</text>
</comment>
<dbReference type="PANTHER" id="PTHR12730">
    <property type="entry name" value="HSDA/SDA1-RELATED"/>
    <property type="match status" value="1"/>
</dbReference>
<evidence type="ECO:0000259" key="9">
    <source>
        <dbReference type="Pfam" id="PF08158"/>
    </source>
</evidence>
<comment type="caution">
    <text evidence="11">The sequence shown here is derived from an EMBL/GenBank/DDBJ whole genome shotgun (WGS) entry which is preliminary data.</text>
</comment>
<comment type="similarity">
    <text evidence="1 6">Belongs to the SDA1 family.</text>
</comment>
<dbReference type="Proteomes" id="UP001498771">
    <property type="component" value="Unassembled WGS sequence"/>
</dbReference>
<accession>A0ABR1EZF5</accession>
<evidence type="ECO:0000313" key="12">
    <source>
        <dbReference type="Proteomes" id="UP001498771"/>
    </source>
</evidence>
<dbReference type="GeneID" id="90039112"/>
<keyword evidence="2 6" id="KW-0813">Transport</keyword>
<evidence type="ECO:0000256" key="6">
    <source>
        <dbReference type="RuleBase" id="RU365057"/>
    </source>
</evidence>
<dbReference type="Pfam" id="PF08158">
    <property type="entry name" value="SDA1_HEAT"/>
    <property type="match status" value="1"/>
</dbReference>
<feature type="region of interest" description="Disordered" evidence="7">
    <location>
        <begin position="717"/>
        <end position="826"/>
    </location>
</feature>
<dbReference type="InterPro" id="IPR027312">
    <property type="entry name" value="Sda1"/>
</dbReference>
<gene>
    <name evidence="11" type="ORF">BZA70DRAFT_284397</name>
</gene>
<feature type="compositionally biased region" description="Basic and acidic residues" evidence="7">
    <location>
        <begin position="793"/>
        <end position="820"/>
    </location>
</feature>
<proteinExistence type="inferred from homology"/>
<organism evidence="11 12">
    <name type="scientific">Myxozyma melibiosi</name>
    <dbReference type="NCBI Taxonomy" id="54550"/>
    <lineage>
        <taxon>Eukaryota</taxon>
        <taxon>Fungi</taxon>
        <taxon>Dikarya</taxon>
        <taxon>Ascomycota</taxon>
        <taxon>Saccharomycotina</taxon>
        <taxon>Lipomycetes</taxon>
        <taxon>Lipomycetales</taxon>
        <taxon>Lipomycetaceae</taxon>
        <taxon>Myxozyma</taxon>
    </lineage>
</organism>